<dbReference type="SUPFAM" id="SSF54211">
    <property type="entry name" value="Ribosomal protein S5 domain 2-like"/>
    <property type="match status" value="1"/>
</dbReference>
<dbReference type="InterPro" id="IPR014721">
    <property type="entry name" value="Ribsml_uS5_D2-typ_fold_subgr"/>
</dbReference>
<dbReference type="InterPro" id="IPR027417">
    <property type="entry name" value="P-loop_NTPase"/>
</dbReference>
<evidence type="ECO:0000313" key="4">
    <source>
        <dbReference type="Proteomes" id="UP000232196"/>
    </source>
</evidence>
<dbReference type="SUPFAM" id="SSF52540">
    <property type="entry name" value="P-loop containing nucleoside triphosphate hydrolases"/>
    <property type="match status" value="1"/>
</dbReference>
<dbReference type="InterPro" id="IPR003593">
    <property type="entry name" value="AAA+_ATPase"/>
</dbReference>
<comment type="similarity">
    <text evidence="1">Belongs to the Mg-chelatase subunits D/I family. ComM subfamily.</text>
</comment>
<dbReference type="Pfam" id="PF13335">
    <property type="entry name" value="Mg_chelatase_C"/>
    <property type="match status" value="1"/>
</dbReference>
<dbReference type="PANTHER" id="PTHR32039">
    <property type="entry name" value="MAGNESIUM-CHELATASE SUBUNIT CHLI"/>
    <property type="match status" value="1"/>
</dbReference>
<dbReference type="InterPro" id="IPR020568">
    <property type="entry name" value="Ribosomal_Su5_D2-typ_SF"/>
</dbReference>
<dbReference type="Gene3D" id="3.30.230.10">
    <property type="match status" value="1"/>
</dbReference>
<sequence length="511" mass="56579">METCKLTKFLGASLEGILPFPISVEINIKRGIPRFLITGLPGPSIKESADRIRIAIENSGFEYSLQNILVHLAPAGRKKEGTYLDLPIAAGILYLTEQLPPSKNLEHFLFLGELGLDGSVRPLKGILPILSGLANLGFTAAVVPFENRKEASILGKFPIYAISHLKDLVSLAKGDIKPELKGEIKIRSEELPGKSELHKSQLPAIRAIQIASAGFHHCLLSGPPGAGKTMLARMAYGFLPKIQEKEGIELLGIRSLQEILSDTEIERPFRSPHHTISDISLAGGSSSLRMGEVSLAGNGILFLDELSEFHSRNLQVLREPMEEGQITISRIRGSITYPASFLFIGATNPCPCGYYQTLIKECNCSVASIRNYQSPFTGPFLDRIEIFYHLGFSGNTDAEKVSINLKSIRDSIQSAADIQYRRLFRETGKLYNGRLRGEEVERMIPLSKECETIFWKAVHSQKFSLRKVAHFRKVARTIADLEGSEEILLRNLEEALVFLNSGWSPENRAVT</sequence>
<dbReference type="SMART" id="SM00382">
    <property type="entry name" value="AAA"/>
    <property type="match status" value="1"/>
</dbReference>
<organism evidence="3 4">
    <name type="scientific">Leptospira hartskeerlii</name>
    <dbReference type="NCBI Taxonomy" id="2023177"/>
    <lineage>
        <taxon>Bacteria</taxon>
        <taxon>Pseudomonadati</taxon>
        <taxon>Spirochaetota</taxon>
        <taxon>Spirochaetia</taxon>
        <taxon>Leptospirales</taxon>
        <taxon>Leptospiraceae</taxon>
        <taxon>Leptospira</taxon>
    </lineage>
</organism>
<evidence type="ECO:0000256" key="1">
    <source>
        <dbReference type="ARBA" id="ARBA00006354"/>
    </source>
</evidence>
<comment type="caution">
    <text evidence="3">The sequence shown here is derived from an EMBL/GenBank/DDBJ whole genome shotgun (WGS) entry which is preliminary data.</text>
</comment>
<dbReference type="GO" id="GO:0005524">
    <property type="term" value="F:ATP binding"/>
    <property type="evidence" value="ECO:0007669"/>
    <property type="project" value="InterPro"/>
</dbReference>
<proteinExistence type="inferred from homology"/>
<dbReference type="Pfam" id="PF13541">
    <property type="entry name" value="ChlI"/>
    <property type="match status" value="1"/>
</dbReference>
<dbReference type="InterPro" id="IPR025158">
    <property type="entry name" value="Mg_chelat-rel_C"/>
</dbReference>
<protein>
    <submittedName>
        <fullName evidence="3">AAA family ATPase</fullName>
    </submittedName>
</protein>
<evidence type="ECO:0000259" key="2">
    <source>
        <dbReference type="SMART" id="SM00382"/>
    </source>
</evidence>
<dbReference type="Proteomes" id="UP000232196">
    <property type="component" value="Unassembled WGS sequence"/>
</dbReference>
<keyword evidence="4" id="KW-1185">Reference proteome</keyword>
<name>A0A2M9XEB0_9LEPT</name>
<dbReference type="PANTHER" id="PTHR32039:SF7">
    <property type="entry name" value="COMPETENCE PROTEIN COMM"/>
    <property type="match status" value="1"/>
</dbReference>
<dbReference type="AlphaFoldDB" id="A0A2M9XEB0"/>
<dbReference type="EMBL" id="NPDN01000003">
    <property type="protein sequence ID" value="PJZ26035.1"/>
    <property type="molecule type" value="Genomic_DNA"/>
</dbReference>
<dbReference type="RefSeq" id="WP_100705835.1">
    <property type="nucleotide sequence ID" value="NZ_NPDL01000003.1"/>
</dbReference>
<dbReference type="OrthoDB" id="9813147at2"/>
<feature type="domain" description="AAA+ ATPase" evidence="2">
    <location>
        <begin position="214"/>
        <end position="397"/>
    </location>
</feature>
<gene>
    <name evidence="3" type="ORF">CH357_05900</name>
</gene>
<reference evidence="3 4" key="1">
    <citation type="submission" date="2017-07" db="EMBL/GenBank/DDBJ databases">
        <title>Leptospira spp. isolated from tropical soils.</title>
        <authorList>
            <person name="Thibeaux R."/>
            <person name="Iraola G."/>
            <person name="Ferres I."/>
            <person name="Bierque E."/>
            <person name="Girault D."/>
            <person name="Soupe-Gilbert M.-E."/>
            <person name="Picardeau M."/>
            <person name="Goarant C."/>
        </authorList>
    </citation>
    <scope>NUCLEOTIDE SEQUENCE [LARGE SCALE GENOMIC DNA]</scope>
    <source>
        <strain evidence="3 4">MCA1-C-A1</strain>
    </source>
</reference>
<accession>A0A2M9XEB0</accession>
<dbReference type="Gene3D" id="3.40.50.300">
    <property type="entry name" value="P-loop containing nucleotide triphosphate hydrolases"/>
    <property type="match status" value="1"/>
</dbReference>
<dbReference type="Pfam" id="PF01078">
    <property type="entry name" value="Mg_chelatase"/>
    <property type="match status" value="1"/>
</dbReference>
<dbReference type="InterPro" id="IPR004482">
    <property type="entry name" value="Mg_chelat-rel"/>
</dbReference>
<dbReference type="InterPro" id="IPR045006">
    <property type="entry name" value="CHLI-like"/>
</dbReference>
<dbReference type="NCBIfam" id="TIGR00368">
    <property type="entry name" value="YifB family Mg chelatase-like AAA ATPase"/>
    <property type="match status" value="1"/>
</dbReference>
<evidence type="ECO:0000313" key="3">
    <source>
        <dbReference type="EMBL" id="PJZ26035.1"/>
    </source>
</evidence>
<dbReference type="InterPro" id="IPR000523">
    <property type="entry name" value="Mg_chelatse_chII-like_cat_dom"/>
</dbReference>